<organism evidence="2 3">
    <name type="scientific">Carassius auratus</name>
    <name type="common">Goldfish</name>
    <dbReference type="NCBI Taxonomy" id="7957"/>
    <lineage>
        <taxon>Eukaryota</taxon>
        <taxon>Metazoa</taxon>
        <taxon>Chordata</taxon>
        <taxon>Craniata</taxon>
        <taxon>Vertebrata</taxon>
        <taxon>Euteleostomi</taxon>
        <taxon>Actinopterygii</taxon>
        <taxon>Neopterygii</taxon>
        <taxon>Teleostei</taxon>
        <taxon>Ostariophysi</taxon>
        <taxon>Cypriniformes</taxon>
        <taxon>Cyprinidae</taxon>
        <taxon>Cyprininae</taxon>
        <taxon>Carassius</taxon>
    </lineage>
</organism>
<feature type="compositionally biased region" description="Low complexity" evidence="1">
    <location>
        <begin position="70"/>
        <end position="99"/>
    </location>
</feature>
<dbReference type="AlphaFoldDB" id="A0A6P6PLW4"/>
<proteinExistence type="predicted"/>
<protein>
    <submittedName>
        <fullName evidence="3">Uncharacterized protein LOC113101086</fullName>
    </submittedName>
</protein>
<name>A0A6P6PLW4_CARAU</name>
<evidence type="ECO:0000256" key="1">
    <source>
        <dbReference type="SAM" id="MobiDB-lite"/>
    </source>
</evidence>
<keyword evidence="2" id="KW-1185">Reference proteome</keyword>
<accession>A0A6P6PLW4</accession>
<feature type="region of interest" description="Disordered" evidence="1">
    <location>
        <begin position="69"/>
        <end position="99"/>
    </location>
</feature>
<gene>
    <name evidence="3" type="primary">LOC113101086</name>
</gene>
<evidence type="ECO:0000313" key="3">
    <source>
        <dbReference type="RefSeq" id="XP_026121335.1"/>
    </source>
</evidence>
<reference evidence="3" key="1">
    <citation type="submission" date="2025-08" db="UniProtKB">
        <authorList>
            <consortium name="RefSeq"/>
        </authorList>
    </citation>
    <scope>IDENTIFICATION</scope>
    <source>
        <strain evidence="3">Wakin</strain>
        <tissue evidence="3">Muscle</tissue>
    </source>
</reference>
<dbReference type="GeneID" id="113101086"/>
<evidence type="ECO:0000313" key="2">
    <source>
        <dbReference type="Proteomes" id="UP000515129"/>
    </source>
</evidence>
<dbReference type="PANTHER" id="PTHR31025:SF30">
    <property type="entry name" value="SI:DKEY-15H8.17"/>
    <property type="match status" value="1"/>
</dbReference>
<dbReference type="PANTHER" id="PTHR31025">
    <property type="entry name" value="SI:CH211-196P9.1-RELATED"/>
    <property type="match status" value="1"/>
</dbReference>
<dbReference type="OrthoDB" id="8196415at2759"/>
<sequence>MSNLEEIRLTISSSLPGISDETLQKCIHGLSAIGVETKDDLQYVKEDDLMEFLRPIQCRKLLNAWKNEEQSSSSTPQRSSCQVLSDISSPGSESSSSTPSCSTACFSASCAWAETFKVPWEVMPSEIKLAIANKKIPSPADRRKLVRMLVDNMQKHEVNPTKAQCQIVVQNIVKQYPDSFADVLSDGTKIGSGYASLLLQVKTRVEHVNRNNTLARRRKERLRSSCKTICQSSRRLADQYGCVSWQPEEFPAGENDDTLEEKRKQMVLLHSTEGMSGANRGELHKLMEVTYYRQRRDINATPPLSELKNSWPYLFSLKGIFLHFQLLTDISLLQKIMESIEGKGKRILRFFQEKPTNKEVCAVLSKYQEGNSLVLCILKLLMAHFKERTESLLIEADAAATAAEMEREGLPDSPALIIQGESMTPSKWMLSVEREVVLGPFSEAFVEGLAALFATYYNLNLAYQDDAACTLEFIQRGLVGINPEAGSKVAAGKRDKKMHGMNPHVCTLLRKLMDFEWLVI</sequence>
<dbReference type="KEGG" id="caua:113101086"/>
<dbReference type="RefSeq" id="XP_026121335.1">
    <property type="nucleotide sequence ID" value="XM_026265550.1"/>
</dbReference>
<dbReference type="Proteomes" id="UP000515129">
    <property type="component" value="Unplaced"/>
</dbReference>